<evidence type="ECO:0000313" key="5">
    <source>
        <dbReference type="Proteomes" id="UP000239241"/>
    </source>
</evidence>
<dbReference type="InterPro" id="IPR043519">
    <property type="entry name" value="NT_sf"/>
</dbReference>
<evidence type="ECO:0000259" key="3">
    <source>
        <dbReference type="Pfam" id="PF13427"/>
    </source>
</evidence>
<evidence type="ECO:0008006" key="6">
    <source>
        <dbReference type="Google" id="ProtNLM"/>
    </source>
</evidence>
<keyword evidence="1" id="KW-0808">Transferase</keyword>
<dbReference type="EMBL" id="PSXY01000002">
    <property type="protein sequence ID" value="PPF71005.1"/>
    <property type="molecule type" value="Genomic_DNA"/>
</dbReference>
<proteinExistence type="predicted"/>
<feature type="domain" description="Adenylyltransferase AadA C-terminal" evidence="3">
    <location>
        <begin position="196"/>
        <end position="247"/>
    </location>
</feature>
<dbReference type="InterPro" id="IPR025184">
    <property type="entry name" value="AadA_C"/>
</dbReference>
<dbReference type="RefSeq" id="WP_104289303.1">
    <property type="nucleotide sequence ID" value="NZ_PSXY01000002.1"/>
</dbReference>
<dbReference type="AlphaFoldDB" id="A0A2S5VXX4"/>
<accession>A0A2S5VXX4</accession>
<name>A0A2S5VXX4_9MICO</name>
<evidence type="ECO:0000256" key="1">
    <source>
        <dbReference type="ARBA" id="ARBA00022679"/>
    </source>
</evidence>
<sequence length="281" mass="29771">MDASPELLPPALVELVGQFAREHRARVPNLLTGLIVTGSATLDDWHPGLSDVDLVMIIARPPTPDELTTIAELHAATSASTPVDGIYLTDAQLKDGPHEIVTAPQVVGGILTEQQTGGELTWITWLEIEHGVESAVAATGATGWSRCARRFPAAEEGARRFSRDNLRTYWAPLGAQAREQLTGRASDAAVSAETIRWIALGPARLVATAEGHGVISKTAAAAWAIRKWPQYADLLTRAAASRAGQELSFATTGADHALDLLTSAWTLRASGRGSPIGPSPK</sequence>
<organism evidence="4 5">
    <name type="scientific">Clavibacter michiganensis</name>
    <dbReference type="NCBI Taxonomy" id="28447"/>
    <lineage>
        <taxon>Bacteria</taxon>
        <taxon>Bacillati</taxon>
        <taxon>Actinomycetota</taxon>
        <taxon>Actinomycetes</taxon>
        <taxon>Micrococcales</taxon>
        <taxon>Microbacteriaceae</taxon>
        <taxon>Clavibacter</taxon>
    </lineage>
</organism>
<dbReference type="Pfam" id="PF01909">
    <property type="entry name" value="NTP_transf_2"/>
    <property type="match status" value="1"/>
</dbReference>
<dbReference type="InterPro" id="IPR002934">
    <property type="entry name" value="Polymerase_NTP_transf_dom"/>
</dbReference>
<dbReference type="Pfam" id="PF13427">
    <property type="entry name" value="AadA_C"/>
    <property type="match status" value="1"/>
</dbReference>
<comment type="caution">
    <text evidence="4">The sequence shown here is derived from an EMBL/GenBank/DDBJ whole genome shotgun (WGS) entry which is preliminary data.</text>
</comment>
<evidence type="ECO:0000313" key="4">
    <source>
        <dbReference type="EMBL" id="PPF71005.1"/>
    </source>
</evidence>
<feature type="domain" description="Polymerase nucleotidyl transferase" evidence="2">
    <location>
        <begin position="24"/>
        <end position="67"/>
    </location>
</feature>
<protein>
    <recommendedName>
        <fullName evidence="6">DUF4111 domain-containing protein</fullName>
    </recommendedName>
</protein>
<dbReference type="SUPFAM" id="SSF81301">
    <property type="entry name" value="Nucleotidyltransferase"/>
    <property type="match status" value="1"/>
</dbReference>
<dbReference type="Proteomes" id="UP000239241">
    <property type="component" value="Unassembled WGS sequence"/>
</dbReference>
<reference evidence="4 5" key="1">
    <citation type="submission" date="2018-02" db="EMBL/GenBank/DDBJ databases">
        <title>Bacteriophage NCPPB3778 and a type I-E CRISPR drive the evolution of the US Biological Select Agent, Rathayibacter toxicus.</title>
        <authorList>
            <person name="Davis E.W.II."/>
            <person name="Tabima J.F."/>
            <person name="Weisberg A.J."/>
            <person name="Lopes L.D."/>
            <person name="Wiseman M.S."/>
            <person name="Wiseman M.S."/>
            <person name="Pupko T."/>
            <person name="Belcher M.S."/>
            <person name="Sechler A.J."/>
            <person name="Tancos M.A."/>
            <person name="Schroeder B.K."/>
            <person name="Murray T.D."/>
            <person name="Luster D.G."/>
            <person name="Schneider W.L."/>
            <person name="Rogers E."/>
            <person name="Andreote F.D."/>
            <person name="Grunwald N.J."/>
            <person name="Putnam M.L."/>
            <person name="Chang J.H."/>
        </authorList>
    </citation>
    <scope>NUCLEOTIDE SEQUENCE [LARGE SCALE GENOMIC DNA]</scope>
    <source>
        <strain evidence="4 5">AY1B3</strain>
    </source>
</reference>
<dbReference type="GO" id="GO:0016779">
    <property type="term" value="F:nucleotidyltransferase activity"/>
    <property type="evidence" value="ECO:0007669"/>
    <property type="project" value="InterPro"/>
</dbReference>
<evidence type="ECO:0000259" key="2">
    <source>
        <dbReference type="Pfam" id="PF01909"/>
    </source>
</evidence>
<gene>
    <name evidence="4" type="ORF">C5E16_01790</name>
</gene>